<feature type="region of interest" description="Disordered" evidence="1">
    <location>
        <begin position="61"/>
        <end position="90"/>
    </location>
</feature>
<evidence type="ECO:0000256" key="1">
    <source>
        <dbReference type="SAM" id="MobiDB-lite"/>
    </source>
</evidence>
<keyword evidence="2" id="KW-0472">Membrane</keyword>
<keyword evidence="2" id="KW-0812">Transmembrane</keyword>
<dbReference type="EMBL" id="JAPNKA010000001">
    <property type="protein sequence ID" value="MCY1072929.1"/>
    <property type="molecule type" value="Genomic_DNA"/>
</dbReference>
<feature type="transmembrane region" description="Helical" evidence="2">
    <location>
        <begin position="100"/>
        <end position="121"/>
    </location>
</feature>
<comment type="caution">
    <text evidence="4">The sequence shown here is derived from an EMBL/GenBank/DDBJ whole genome shotgun (WGS) entry which is preliminary data.</text>
</comment>
<protein>
    <submittedName>
        <fullName evidence="4">Uncharacterized protein</fullName>
    </submittedName>
</protein>
<evidence type="ECO:0000313" key="4">
    <source>
        <dbReference type="EMBL" id="MCY1072929.1"/>
    </source>
</evidence>
<feature type="transmembrane region" description="Helical" evidence="2">
    <location>
        <begin position="165"/>
        <end position="187"/>
    </location>
</feature>
<gene>
    <name evidence="4" type="ORF">OV287_00405</name>
</gene>
<proteinExistence type="predicted"/>
<evidence type="ECO:0000256" key="3">
    <source>
        <dbReference type="SAM" id="SignalP"/>
    </source>
</evidence>
<feature type="transmembrane region" description="Helical" evidence="2">
    <location>
        <begin position="199"/>
        <end position="218"/>
    </location>
</feature>
<feature type="transmembrane region" description="Helical" evidence="2">
    <location>
        <begin position="238"/>
        <end position="255"/>
    </location>
</feature>
<organism evidence="4 5">
    <name type="scientific">Archangium lansingense</name>
    <dbReference type="NCBI Taxonomy" id="2995310"/>
    <lineage>
        <taxon>Bacteria</taxon>
        <taxon>Pseudomonadati</taxon>
        <taxon>Myxococcota</taxon>
        <taxon>Myxococcia</taxon>
        <taxon>Myxococcales</taxon>
        <taxon>Cystobacterineae</taxon>
        <taxon>Archangiaceae</taxon>
        <taxon>Archangium</taxon>
    </lineage>
</organism>
<keyword evidence="2" id="KW-1133">Transmembrane helix</keyword>
<keyword evidence="3" id="KW-0732">Signal</keyword>
<dbReference type="Proteomes" id="UP001207654">
    <property type="component" value="Unassembled WGS sequence"/>
</dbReference>
<name>A0ABT3ZU51_9BACT</name>
<dbReference type="RefSeq" id="WP_267531951.1">
    <property type="nucleotide sequence ID" value="NZ_JAPNKA010000001.1"/>
</dbReference>
<reference evidence="4 5" key="1">
    <citation type="submission" date="2022-11" db="EMBL/GenBank/DDBJ databases">
        <title>Minimal conservation of predation-associated metabolite biosynthetic gene clusters underscores biosynthetic potential of Myxococcota including descriptions for ten novel species: Archangium lansinium sp. nov., Myxococcus landrumus sp. nov., Nannocystis bai.</title>
        <authorList>
            <person name="Ahearne A."/>
            <person name="Stevens C."/>
            <person name="Phillips K."/>
        </authorList>
    </citation>
    <scope>NUCLEOTIDE SEQUENCE [LARGE SCALE GENOMIC DNA]</scope>
    <source>
        <strain evidence="4 5">MIWBW</strain>
    </source>
</reference>
<feature type="transmembrane region" description="Helical" evidence="2">
    <location>
        <begin position="128"/>
        <end position="153"/>
    </location>
</feature>
<evidence type="ECO:0000313" key="5">
    <source>
        <dbReference type="Proteomes" id="UP001207654"/>
    </source>
</evidence>
<feature type="signal peptide" evidence="3">
    <location>
        <begin position="1"/>
        <end position="28"/>
    </location>
</feature>
<accession>A0ABT3ZU51</accession>
<feature type="chain" id="PRO_5045721562" evidence="3">
    <location>
        <begin position="29"/>
        <end position="264"/>
    </location>
</feature>
<evidence type="ECO:0000256" key="2">
    <source>
        <dbReference type="SAM" id="Phobius"/>
    </source>
</evidence>
<sequence>MRLPASLLSSLASLALLGAVLASSQASARPLPALHESPLKARARGIPVALPLLTDQNVEFPATPVQPEPQEEASEVEKTEPPPKTVRTSPHLAADAPVSAGAWVMYGTFSLVPLGGVYGASRMGGERLWVTAAETLAGSLVGALPAGLLFLQSAESGGRWTELDVAAFGAGLVLTPPLAALGTWGLGELVFNGSQDRGSAFLGALGGAAVGTLLGVVAHGVLEEVVDNRSTLQWLRKYIALGFIGSGATVGYQWAGGGPRTRSR</sequence>
<keyword evidence="5" id="KW-1185">Reference proteome</keyword>